<gene>
    <name evidence="1" type="ORF">PACTADRAFT_848</name>
</gene>
<protein>
    <submittedName>
        <fullName evidence="1">Uncharacterized protein</fullName>
    </submittedName>
</protein>
<sequence length="100" mass="11610">MSHIPLPPPKSNLKSMRKPMTEKVIPKEVVHRAKSIRLMLLSLPFLIFPGIELYNRLALGKERKIQIGEILEDGTLREFGELEKLEKDKQTWGTWLFGEK</sequence>
<dbReference type="AlphaFoldDB" id="A0A1E4U306"/>
<proteinExistence type="predicted"/>
<keyword evidence="2" id="KW-1185">Reference proteome</keyword>
<accession>A0A1E4U306</accession>
<evidence type="ECO:0000313" key="1">
    <source>
        <dbReference type="EMBL" id="ODV98369.1"/>
    </source>
</evidence>
<dbReference type="EMBL" id="KV454011">
    <property type="protein sequence ID" value="ODV98369.1"/>
    <property type="molecule type" value="Genomic_DNA"/>
</dbReference>
<name>A0A1E4U306_PACTA</name>
<reference evidence="2" key="1">
    <citation type="submission" date="2016-05" db="EMBL/GenBank/DDBJ databases">
        <title>Comparative genomics of biotechnologically important yeasts.</title>
        <authorList>
            <consortium name="DOE Joint Genome Institute"/>
            <person name="Riley R."/>
            <person name="Haridas S."/>
            <person name="Wolfe K.H."/>
            <person name="Lopes M.R."/>
            <person name="Hittinger C.T."/>
            <person name="Goker M."/>
            <person name="Salamov A."/>
            <person name="Wisecaver J."/>
            <person name="Long T.M."/>
            <person name="Aerts A.L."/>
            <person name="Barry K."/>
            <person name="Choi C."/>
            <person name="Clum A."/>
            <person name="Coughlan A.Y."/>
            <person name="Deshpande S."/>
            <person name="Douglass A.P."/>
            <person name="Hanson S.J."/>
            <person name="Klenk H.-P."/>
            <person name="Labutti K."/>
            <person name="Lapidus A."/>
            <person name="Lindquist E."/>
            <person name="Lipzen A."/>
            <person name="Meier-Kolthoff J.P."/>
            <person name="Ohm R.A."/>
            <person name="Otillar R.P."/>
            <person name="Pangilinan J."/>
            <person name="Peng Y."/>
            <person name="Rokas A."/>
            <person name="Rosa C.A."/>
            <person name="Scheuner C."/>
            <person name="Sibirny A.A."/>
            <person name="Slot J.C."/>
            <person name="Stielow J.B."/>
            <person name="Sun H."/>
            <person name="Kurtzman C.P."/>
            <person name="Blackwell M."/>
            <person name="Grigoriev I.V."/>
            <person name="Jeffries T.W."/>
        </authorList>
    </citation>
    <scope>NUCLEOTIDE SEQUENCE [LARGE SCALE GENOMIC DNA]</scope>
    <source>
        <strain evidence="2">NRRL Y-2460</strain>
    </source>
</reference>
<dbReference type="OrthoDB" id="331602at2759"/>
<organism evidence="1 2">
    <name type="scientific">Pachysolen tannophilus NRRL Y-2460</name>
    <dbReference type="NCBI Taxonomy" id="669874"/>
    <lineage>
        <taxon>Eukaryota</taxon>
        <taxon>Fungi</taxon>
        <taxon>Dikarya</taxon>
        <taxon>Ascomycota</taxon>
        <taxon>Saccharomycotina</taxon>
        <taxon>Pichiomycetes</taxon>
        <taxon>Pachysolenaceae</taxon>
        <taxon>Pachysolen</taxon>
    </lineage>
</organism>
<evidence type="ECO:0000313" key="2">
    <source>
        <dbReference type="Proteomes" id="UP000094236"/>
    </source>
</evidence>
<dbReference type="Proteomes" id="UP000094236">
    <property type="component" value="Unassembled WGS sequence"/>
</dbReference>